<evidence type="ECO:0000256" key="5">
    <source>
        <dbReference type="ARBA" id="ARBA00022722"/>
    </source>
</evidence>
<keyword evidence="15" id="KW-0917">Virion maturation</keyword>
<dbReference type="GO" id="GO:0005524">
    <property type="term" value="F:ATP binding"/>
    <property type="evidence" value="ECO:0007669"/>
    <property type="project" value="UniProtKB-KW"/>
</dbReference>
<evidence type="ECO:0000256" key="6">
    <source>
        <dbReference type="ARBA" id="ARBA00022723"/>
    </source>
</evidence>
<evidence type="ECO:0000256" key="9">
    <source>
        <dbReference type="ARBA" id="ARBA00022801"/>
    </source>
</evidence>
<evidence type="ECO:0000256" key="13">
    <source>
        <dbReference type="ARBA" id="ARBA00022918"/>
    </source>
</evidence>
<protein>
    <recommendedName>
        <fullName evidence="18">Retrovirus-related Pol polyprotein from transposon TNT 1-94-like beta-barrel domain-containing protein</fullName>
    </recommendedName>
</protein>
<evidence type="ECO:0000256" key="1">
    <source>
        <dbReference type="ARBA" id="ARBA00002180"/>
    </source>
</evidence>
<dbReference type="GO" id="GO:0003964">
    <property type="term" value="F:RNA-directed DNA polymerase activity"/>
    <property type="evidence" value="ECO:0007669"/>
    <property type="project" value="UniProtKB-KW"/>
</dbReference>
<dbReference type="GO" id="GO:0015074">
    <property type="term" value="P:DNA integration"/>
    <property type="evidence" value="ECO:0007669"/>
    <property type="project" value="UniProtKB-KW"/>
</dbReference>
<dbReference type="PANTHER" id="PTHR42648:SF11">
    <property type="entry name" value="TRANSPOSON TY4-P GAG-POL POLYPROTEIN"/>
    <property type="match status" value="1"/>
</dbReference>
<evidence type="ECO:0000259" key="18">
    <source>
        <dbReference type="Pfam" id="PF22936"/>
    </source>
</evidence>
<comment type="function">
    <text evidence="1">The aspartyl protease (PR) mediates the proteolytic cleavages of the Gag and Gag-Pol polyproteins after assembly of the VLP.</text>
</comment>
<dbReference type="Gene3D" id="3.30.420.10">
    <property type="entry name" value="Ribonuclease H-like superfamily/Ribonuclease H"/>
    <property type="match status" value="1"/>
</dbReference>
<dbReference type="Proteomes" id="UP000765509">
    <property type="component" value="Unassembled WGS sequence"/>
</dbReference>
<keyword evidence="6" id="KW-0479">Metal-binding</keyword>
<accession>A0A9Q3BUL0</accession>
<keyword evidence="20" id="KW-1185">Reference proteome</keyword>
<dbReference type="InterPro" id="IPR039537">
    <property type="entry name" value="Retrotran_Ty1/copia-like"/>
</dbReference>
<keyword evidence="12" id="KW-0229">DNA integration</keyword>
<name>A0A9Q3BUL0_9BASI</name>
<dbReference type="InterPro" id="IPR036397">
    <property type="entry name" value="RNaseH_sf"/>
</dbReference>
<evidence type="ECO:0000256" key="2">
    <source>
        <dbReference type="ARBA" id="ARBA00022612"/>
    </source>
</evidence>
<feature type="region of interest" description="Disordered" evidence="17">
    <location>
        <begin position="1"/>
        <end position="22"/>
    </location>
</feature>
<dbReference type="GO" id="GO:0003887">
    <property type="term" value="F:DNA-directed DNA polymerase activity"/>
    <property type="evidence" value="ECO:0007669"/>
    <property type="project" value="UniProtKB-KW"/>
</dbReference>
<evidence type="ECO:0000256" key="4">
    <source>
        <dbReference type="ARBA" id="ARBA00022695"/>
    </source>
</evidence>
<keyword evidence="3" id="KW-0645">Protease</keyword>
<keyword evidence="14" id="KW-0239">DNA-directed DNA polymerase</keyword>
<keyword evidence="7" id="KW-0547">Nucleotide-binding</keyword>
<dbReference type="OrthoDB" id="4075035at2759"/>
<keyword evidence="8" id="KW-0255">Endonuclease</keyword>
<keyword evidence="9" id="KW-0378">Hydrolase</keyword>
<dbReference type="GO" id="GO:0003676">
    <property type="term" value="F:nucleic acid binding"/>
    <property type="evidence" value="ECO:0007669"/>
    <property type="project" value="InterPro"/>
</dbReference>
<keyword evidence="10" id="KW-0067">ATP-binding</keyword>
<keyword evidence="13" id="KW-0695">RNA-directed DNA polymerase</keyword>
<proteinExistence type="predicted"/>
<organism evidence="19 20">
    <name type="scientific">Austropuccinia psidii MF-1</name>
    <dbReference type="NCBI Taxonomy" id="1389203"/>
    <lineage>
        <taxon>Eukaryota</taxon>
        <taxon>Fungi</taxon>
        <taxon>Dikarya</taxon>
        <taxon>Basidiomycota</taxon>
        <taxon>Pucciniomycotina</taxon>
        <taxon>Pucciniomycetes</taxon>
        <taxon>Pucciniales</taxon>
        <taxon>Sphaerophragmiaceae</taxon>
        <taxon>Austropuccinia</taxon>
    </lineage>
</organism>
<keyword evidence="14" id="KW-0808">Transferase</keyword>
<evidence type="ECO:0000256" key="14">
    <source>
        <dbReference type="ARBA" id="ARBA00022932"/>
    </source>
</evidence>
<dbReference type="GO" id="GO:0008233">
    <property type="term" value="F:peptidase activity"/>
    <property type="evidence" value="ECO:0007669"/>
    <property type="project" value="UniProtKB-KW"/>
</dbReference>
<keyword evidence="5" id="KW-0540">Nuclease</keyword>
<evidence type="ECO:0000256" key="8">
    <source>
        <dbReference type="ARBA" id="ARBA00022759"/>
    </source>
</evidence>
<evidence type="ECO:0000256" key="3">
    <source>
        <dbReference type="ARBA" id="ARBA00022670"/>
    </source>
</evidence>
<dbReference type="GO" id="GO:0006310">
    <property type="term" value="P:DNA recombination"/>
    <property type="evidence" value="ECO:0007669"/>
    <property type="project" value="UniProtKB-KW"/>
</dbReference>
<dbReference type="PANTHER" id="PTHR42648">
    <property type="entry name" value="TRANSPOSASE, PUTATIVE-RELATED"/>
    <property type="match status" value="1"/>
</dbReference>
<evidence type="ECO:0000256" key="12">
    <source>
        <dbReference type="ARBA" id="ARBA00022908"/>
    </source>
</evidence>
<dbReference type="GO" id="GO:0046872">
    <property type="term" value="F:metal ion binding"/>
    <property type="evidence" value="ECO:0007669"/>
    <property type="project" value="UniProtKB-KW"/>
</dbReference>
<sequence length="297" mass="33594">MKKKEKYNSEPHQKPNYPTWKPGYHNPLTKHSEAECQNLKFGKLTTALLCGMNQQDRNSIVLDSGVSNSMFNDKKHFISFTSKEEEVILANGSSIKSLGSGTICIERSHCIPKINNFLLIPQLEINLLSMNTFIAPNYSVTKGISAKSFVVTSKANKVIINGSFESGNFSIHQNKIHTFNVSLSTPSTNVLHQSSGHPSLEYFKKMYPDKNISSFNCTTCNLSKMTKTPFKRTFPQPNCKLGTIHMDLCGPISPKSISGKKYFLQILNRFSDFLWIFFLTNKSECKDYIKKPINRVE</sequence>
<dbReference type="GO" id="GO:0006508">
    <property type="term" value="P:proteolysis"/>
    <property type="evidence" value="ECO:0007669"/>
    <property type="project" value="UniProtKB-KW"/>
</dbReference>
<evidence type="ECO:0000313" key="20">
    <source>
        <dbReference type="Proteomes" id="UP000765509"/>
    </source>
</evidence>
<evidence type="ECO:0000256" key="17">
    <source>
        <dbReference type="SAM" id="MobiDB-lite"/>
    </source>
</evidence>
<evidence type="ECO:0000256" key="10">
    <source>
        <dbReference type="ARBA" id="ARBA00022840"/>
    </source>
</evidence>
<evidence type="ECO:0000313" key="19">
    <source>
        <dbReference type="EMBL" id="MBW0471096.1"/>
    </source>
</evidence>
<keyword evidence="16" id="KW-0233">DNA recombination</keyword>
<evidence type="ECO:0000256" key="11">
    <source>
        <dbReference type="ARBA" id="ARBA00022842"/>
    </source>
</evidence>
<reference evidence="19" key="1">
    <citation type="submission" date="2021-03" db="EMBL/GenBank/DDBJ databases">
        <title>Draft genome sequence of rust myrtle Austropuccinia psidii MF-1, a brazilian biotype.</title>
        <authorList>
            <person name="Quecine M.C."/>
            <person name="Pachon D.M.R."/>
            <person name="Bonatelli M.L."/>
            <person name="Correr F.H."/>
            <person name="Franceschini L.M."/>
            <person name="Leite T.F."/>
            <person name="Margarido G.R.A."/>
            <person name="Almeida C.A."/>
            <person name="Ferrarezi J.A."/>
            <person name="Labate C.A."/>
        </authorList>
    </citation>
    <scope>NUCLEOTIDE SEQUENCE</scope>
    <source>
        <strain evidence="19">MF-1</strain>
    </source>
</reference>
<dbReference type="Pfam" id="PF22936">
    <property type="entry name" value="Pol_BBD"/>
    <property type="match status" value="1"/>
</dbReference>
<comment type="caution">
    <text evidence="19">The sequence shown here is derived from an EMBL/GenBank/DDBJ whole genome shotgun (WGS) entry which is preliminary data.</text>
</comment>
<evidence type="ECO:0000256" key="15">
    <source>
        <dbReference type="ARBA" id="ARBA00023113"/>
    </source>
</evidence>
<dbReference type="AlphaFoldDB" id="A0A9Q3BUL0"/>
<feature type="domain" description="Retrovirus-related Pol polyprotein from transposon TNT 1-94-like beta-barrel" evidence="18">
    <location>
        <begin position="61"/>
        <end position="134"/>
    </location>
</feature>
<feature type="compositionally biased region" description="Basic and acidic residues" evidence="17">
    <location>
        <begin position="1"/>
        <end position="13"/>
    </location>
</feature>
<evidence type="ECO:0000256" key="7">
    <source>
        <dbReference type="ARBA" id="ARBA00022741"/>
    </source>
</evidence>
<keyword evidence="4" id="KW-0548">Nucleotidyltransferase</keyword>
<evidence type="ECO:0000256" key="16">
    <source>
        <dbReference type="ARBA" id="ARBA00023172"/>
    </source>
</evidence>
<gene>
    <name evidence="19" type="ORF">O181_010811</name>
</gene>
<dbReference type="GO" id="GO:0004519">
    <property type="term" value="F:endonuclease activity"/>
    <property type="evidence" value="ECO:0007669"/>
    <property type="project" value="UniProtKB-KW"/>
</dbReference>
<keyword evidence="2" id="KW-1188">Viral release from host cell</keyword>
<dbReference type="InterPro" id="IPR054722">
    <property type="entry name" value="PolX-like_BBD"/>
</dbReference>
<keyword evidence="11" id="KW-0460">Magnesium</keyword>
<dbReference type="EMBL" id="AVOT02002657">
    <property type="protein sequence ID" value="MBW0471096.1"/>
    <property type="molecule type" value="Genomic_DNA"/>
</dbReference>